<keyword evidence="2" id="KW-0677">Repeat</keyword>
<evidence type="ECO:0008006" key="7">
    <source>
        <dbReference type="Google" id="ProtNLM"/>
    </source>
</evidence>
<keyword evidence="4" id="KW-0812">Transmembrane</keyword>
<evidence type="ECO:0000256" key="1">
    <source>
        <dbReference type="ARBA" id="ARBA00007626"/>
    </source>
</evidence>
<reference evidence="5 6" key="1">
    <citation type="submission" date="2024-01" db="EMBL/GenBank/DDBJ databases">
        <title>The genomes of 5 underutilized Papilionoideae crops provide insights into root nodulation and disease resistanc.</title>
        <authorList>
            <person name="Jiang F."/>
        </authorList>
    </citation>
    <scope>NUCLEOTIDE SEQUENCE [LARGE SCALE GENOMIC DNA]</scope>
    <source>
        <strain evidence="5">DUOXIRENSHENG_FW03</strain>
        <tissue evidence="5">Leaves</tissue>
    </source>
</reference>
<gene>
    <name evidence="5" type="ORF">VNO78_22098</name>
</gene>
<protein>
    <recommendedName>
        <fullName evidence="7">Pentatricopeptide repeat-containing protein</fullName>
    </recommendedName>
</protein>
<dbReference type="Proteomes" id="UP001386955">
    <property type="component" value="Unassembled WGS sequence"/>
</dbReference>
<comment type="caution">
    <text evidence="5">The sequence shown here is derived from an EMBL/GenBank/DDBJ whole genome shotgun (WGS) entry which is preliminary data.</text>
</comment>
<dbReference type="FunFam" id="1.25.40.10:FF:000651">
    <property type="entry name" value="Pentatricopeptide repeat-containing protein mitochondrial"/>
    <property type="match status" value="1"/>
</dbReference>
<dbReference type="InterPro" id="IPR002885">
    <property type="entry name" value="PPR_rpt"/>
</dbReference>
<dbReference type="NCBIfam" id="TIGR00756">
    <property type="entry name" value="PPR"/>
    <property type="match status" value="2"/>
</dbReference>
<dbReference type="FunFam" id="1.25.40.10:FF:000253">
    <property type="entry name" value="Pentatricopeptide repeat-containing protein"/>
    <property type="match status" value="1"/>
</dbReference>
<evidence type="ECO:0000313" key="5">
    <source>
        <dbReference type="EMBL" id="KAK7393540.1"/>
    </source>
</evidence>
<comment type="similarity">
    <text evidence="1">Belongs to the PPR family. P subfamily.</text>
</comment>
<feature type="repeat" description="PPR" evidence="3">
    <location>
        <begin position="314"/>
        <end position="348"/>
    </location>
</feature>
<dbReference type="EMBL" id="JAYMYS010000005">
    <property type="protein sequence ID" value="KAK7393540.1"/>
    <property type="molecule type" value="Genomic_DNA"/>
</dbReference>
<dbReference type="AlphaFoldDB" id="A0AAN9SD08"/>
<dbReference type="GO" id="GO:0005739">
    <property type="term" value="C:mitochondrion"/>
    <property type="evidence" value="ECO:0007669"/>
    <property type="project" value="TreeGrafter"/>
</dbReference>
<dbReference type="Gene3D" id="1.25.40.10">
    <property type="entry name" value="Tetratricopeptide repeat domain"/>
    <property type="match status" value="3"/>
</dbReference>
<feature type="transmembrane region" description="Helical" evidence="4">
    <location>
        <begin position="17"/>
        <end position="35"/>
    </location>
</feature>
<evidence type="ECO:0000256" key="2">
    <source>
        <dbReference type="ARBA" id="ARBA00022737"/>
    </source>
</evidence>
<dbReference type="PROSITE" id="PS51375">
    <property type="entry name" value="PPR"/>
    <property type="match status" value="1"/>
</dbReference>
<accession>A0AAN9SD08</accession>
<keyword evidence="4" id="KW-0472">Membrane</keyword>
<dbReference type="PANTHER" id="PTHR45717">
    <property type="entry name" value="OS12G0527900 PROTEIN"/>
    <property type="match status" value="1"/>
</dbReference>
<keyword evidence="4" id="KW-1133">Transmembrane helix</keyword>
<evidence type="ECO:0000256" key="3">
    <source>
        <dbReference type="PROSITE-ProRule" id="PRU00708"/>
    </source>
</evidence>
<proteinExistence type="inferred from homology"/>
<dbReference type="Pfam" id="PF13041">
    <property type="entry name" value="PPR_2"/>
    <property type="match status" value="1"/>
</dbReference>
<evidence type="ECO:0000256" key="4">
    <source>
        <dbReference type="SAM" id="Phobius"/>
    </source>
</evidence>
<dbReference type="PANTHER" id="PTHR45717:SF45">
    <property type="entry name" value="OS12G0527900 PROTEIN"/>
    <property type="match status" value="1"/>
</dbReference>
<sequence length="616" mass="69785">MCNFCDVLHQPNRSVSIVALVGVYLCAAAACGWSLPPVLGRCRHCSLVCHSSPSSRWGFGLRRYCRLHLCCAAAQPTPAPPKAPNKHPLKIPCALTDLAGLRPQINSEIMLIRSVGTYLAVIRQFSVAAARTDTVAASSSGGGDTLGRRLLSLVYPKRSAVVAINKWMEEGHAPPRKYQLNRIVRELRKDKRYKHALEVCEWMTLQKDIKLVAGDYAVHLDLITKVRGLNSAEKFFEDLPDRMRGRQTCSALLHAYVQNNLVNKAEALMLKMSECDFLRNPLPYNHMISLYISNGKLEKVLKIIQELKMNTSPDVITFNLWLTACALKNDVESAERVLLELKKAKIDPDWLTYSTLTNLYIKNASLEKAGSTVKEMENRTYRKTRVAYSSLLSLHTNMGNKDDVNRIWKKMKASFRKMNDNEYICMISSLVKLGDFAGAEDLYREWESVSGTNDVRVSNVLLASYINQDQMEIAENFCNEIVQKGVIPSYTTWELFTWGYLKRKNVEKFLDYFGKAISSVKKWSPNQLLVQQAFKIIEEQAHTEGAEELLAILKNAGHVNTNIYNLFLQTYVTAGKMPLIVTERMKKDDVKLDEETHRLLNLTRKMCVSDVSRISS</sequence>
<dbReference type="InterPro" id="IPR011990">
    <property type="entry name" value="TPR-like_helical_dom_sf"/>
</dbReference>
<name>A0AAN9SD08_PSOTE</name>
<evidence type="ECO:0000313" key="6">
    <source>
        <dbReference type="Proteomes" id="UP001386955"/>
    </source>
</evidence>
<keyword evidence="6" id="KW-1185">Reference proteome</keyword>
<dbReference type="GO" id="GO:0003729">
    <property type="term" value="F:mRNA binding"/>
    <property type="evidence" value="ECO:0007669"/>
    <property type="project" value="UniProtKB-ARBA"/>
</dbReference>
<dbReference type="Pfam" id="PF01535">
    <property type="entry name" value="PPR"/>
    <property type="match status" value="4"/>
</dbReference>
<organism evidence="5 6">
    <name type="scientific">Psophocarpus tetragonolobus</name>
    <name type="common">Winged bean</name>
    <name type="synonym">Dolichos tetragonolobus</name>
    <dbReference type="NCBI Taxonomy" id="3891"/>
    <lineage>
        <taxon>Eukaryota</taxon>
        <taxon>Viridiplantae</taxon>
        <taxon>Streptophyta</taxon>
        <taxon>Embryophyta</taxon>
        <taxon>Tracheophyta</taxon>
        <taxon>Spermatophyta</taxon>
        <taxon>Magnoliopsida</taxon>
        <taxon>eudicotyledons</taxon>
        <taxon>Gunneridae</taxon>
        <taxon>Pentapetalae</taxon>
        <taxon>rosids</taxon>
        <taxon>fabids</taxon>
        <taxon>Fabales</taxon>
        <taxon>Fabaceae</taxon>
        <taxon>Papilionoideae</taxon>
        <taxon>50 kb inversion clade</taxon>
        <taxon>NPAAA clade</taxon>
        <taxon>indigoferoid/millettioid clade</taxon>
        <taxon>Phaseoleae</taxon>
        <taxon>Psophocarpus</taxon>
    </lineage>
</organism>